<dbReference type="Gene3D" id="3.30.365.10">
    <property type="entry name" value="Aldehyde oxidase/xanthine dehydrogenase, molybdopterin binding domain"/>
    <property type="match status" value="1"/>
</dbReference>
<dbReference type="SUPFAM" id="SSF56003">
    <property type="entry name" value="Molybdenum cofactor-binding domain"/>
    <property type="match status" value="1"/>
</dbReference>
<gene>
    <name evidence="1" type="ORF">HDF08_001729</name>
</gene>
<reference evidence="1 2" key="1">
    <citation type="submission" date="2020-07" db="EMBL/GenBank/DDBJ databases">
        <title>Genomic Encyclopedia of Type Strains, Phase IV (KMG-V): Genome sequencing to study the core and pangenomes of soil and plant-associated prokaryotes.</title>
        <authorList>
            <person name="Whitman W."/>
        </authorList>
    </citation>
    <scope>NUCLEOTIDE SEQUENCE [LARGE SCALE GENOMIC DNA]</scope>
    <source>
        <strain evidence="1 2">M8UP22</strain>
    </source>
</reference>
<evidence type="ECO:0000313" key="1">
    <source>
        <dbReference type="EMBL" id="NYF89662.1"/>
    </source>
</evidence>
<dbReference type="AlphaFoldDB" id="A0A852VJN3"/>
<dbReference type="Proteomes" id="UP000564385">
    <property type="component" value="Unassembled WGS sequence"/>
</dbReference>
<proteinExistence type="predicted"/>
<evidence type="ECO:0000313" key="2">
    <source>
        <dbReference type="Proteomes" id="UP000564385"/>
    </source>
</evidence>
<dbReference type="InterPro" id="IPR037165">
    <property type="entry name" value="AldOxase/xan_DH_Mopterin-bd_sf"/>
</dbReference>
<sequence length="79" mass="8653">MYGRDHHTFPAVRHSVYRHASFFQRVTSSGIDSSSRTRHTARETVLTGAAAAIGNAIYKATGRRICGCPITGDKIMQTT</sequence>
<dbReference type="GO" id="GO:0016491">
    <property type="term" value="F:oxidoreductase activity"/>
    <property type="evidence" value="ECO:0007669"/>
    <property type="project" value="InterPro"/>
</dbReference>
<comment type="caution">
    <text evidence="1">The sequence shown here is derived from an EMBL/GenBank/DDBJ whole genome shotgun (WGS) entry which is preliminary data.</text>
</comment>
<dbReference type="EMBL" id="JACCCU010000001">
    <property type="protein sequence ID" value="NYF89662.1"/>
    <property type="molecule type" value="Genomic_DNA"/>
</dbReference>
<organism evidence="1 2">
    <name type="scientific">Tunturiibacter lichenicola</name>
    <dbReference type="NCBI Taxonomy" id="2051959"/>
    <lineage>
        <taxon>Bacteria</taxon>
        <taxon>Pseudomonadati</taxon>
        <taxon>Acidobacteriota</taxon>
        <taxon>Terriglobia</taxon>
        <taxon>Terriglobales</taxon>
        <taxon>Acidobacteriaceae</taxon>
        <taxon>Tunturiibacter</taxon>
    </lineage>
</organism>
<accession>A0A852VJN3</accession>
<protein>
    <submittedName>
        <fullName evidence="1">Uncharacterized protein</fullName>
    </submittedName>
</protein>
<name>A0A852VJN3_9BACT</name>